<comment type="caution">
    <text evidence="2">The sequence shown here is derived from an EMBL/GenBank/DDBJ whole genome shotgun (WGS) entry which is preliminary data.</text>
</comment>
<dbReference type="PANTHER" id="PTHR33989:SF4">
    <property type="entry name" value="PTS SYSTEM N,N'-DIACETYLCHITOBIOSE-SPECIFIC EIIC COMPONENT"/>
    <property type="match status" value="1"/>
</dbReference>
<dbReference type="GO" id="GO:1901264">
    <property type="term" value="P:carbohydrate derivative transport"/>
    <property type="evidence" value="ECO:0007669"/>
    <property type="project" value="TreeGrafter"/>
</dbReference>
<evidence type="ECO:0000313" key="3">
    <source>
        <dbReference type="Proteomes" id="UP000195043"/>
    </source>
</evidence>
<evidence type="ECO:0000256" key="1">
    <source>
        <dbReference type="SAM" id="MobiDB-lite"/>
    </source>
</evidence>
<dbReference type="PANTHER" id="PTHR33989">
    <property type="match status" value="1"/>
</dbReference>
<accession>A0A242A5U3</accession>
<dbReference type="STRING" id="1834191.A5886_001482"/>
<feature type="region of interest" description="Disordered" evidence="1">
    <location>
        <begin position="91"/>
        <end position="115"/>
    </location>
</feature>
<gene>
    <name evidence="2" type="ORF">A5886_001482</name>
</gene>
<dbReference type="Proteomes" id="UP000195043">
    <property type="component" value="Unassembled WGS sequence"/>
</dbReference>
<reference evidence="2 3" key="1">
    <citation type="submission" date="2017-05" db="EMBL/GenBank/DDBJ databases">
        <title>The Genome Sequence of Enterococcus sp. 8G7_MSG3316.</title>
        <authorList>
            <consortium name="The Broad Institute Genomics Platform"/>
            <consortium name="The Broad Institute Genomic Center for Infectious Diseases"/>
            <person name="Earl A."/>
            <person name="Manson A."/>
            <person name="Schwartman J."/>
            <person name="Gilmore M."/>
            <person name="Abouelleil A."/>
            <person name="Cao P."/>
            <person name="Chapman S."/>
            <person name="Cusick C."/>
            <person name="Shea T."/>
            <person name="Young S."/>
            <person name="Neafsey D."/>
            <person name="Nusbaum C."/>
            <person name="Birren B."/>
        </authorList>
    </citation>
    <scope>NUCLEOTIDE SEQUENCE [LARGE SCALE GENOMIC DNA]</scope>
    <source>
        <strain evidence="2 3">8G7_MSG3316</strain>
    </source>
</reference>
<sequence length="115" mass="13007">MPIPAYINFMEHKLGEGWQRFFTVPNDISMSTGLVPLTNGVNIPWTTPHVISGFLVSGWRGAVLNIVQILVSTAVYYPFFRTADKLAYDTEQENERLEQQQTNTQFAEQGIVEKG</sequence>
<organism evidence="2 3">
    <name type="scientific">Candidatus Enterococcus testudinis</name>
    <dbReference type="NCBI Taxonomy" id="1834191"/>
    <lineage>
        <taxon>Bacteria</taxon>
        <taxon>Bacillati</taxon>
        <taxon>Bacillota</taxon>
        <taxon>Bacilli</taxon>
        <taxon>Lactobacillales</taxon>
        <taxon>Enterococcaceae</taxon>
        <taxon>Enterococcus</taxon>
    </lineage>
</organism>
<name>A0A242A5U3_9ENTE</name>
<proteinExistence type="predicted"/>
<dbReference type="GO" id="GO:0005886">
    <property type="term" value="C:plasma membrane"/>
    <property type="evidence" value="ECO:0007669"/>
    <property type="project" value="TreeGrafter"/>
</dbReference>
<dbReference type="EMBL" id="NGKU01000001">
    <property type="protein sequence ID" value="OTN76405.1"/>
    <property type="molecule type" value="Genomic_DNA"/>
</dbReference>
<dbReference type="InterPro" id="IPR051088">
    <property type="entry name" value="PTS_Sugar-EIIC/EIIB"/>
</dbReference>
<dbReference type="AlphaFoldDB" id="A0A242A5U3"/>
<evidence type="ECO:0000313" key="2">
    <source>
        <dbReference type="EMBL" id="OTN76405.1"/>
    </source>
</evidence>
<keyword evidence="3" id="KW-1185">Reference proteome</keyword>
<protein>
    <submittedName>
        <fullName evidence="2">Uncharacterized protein</fullName>
    </submittedName>
</protein>